<evidence type="ECO:0000313" key="10">
    <source>
        <dbReference type="WBParaSite" id="Gr19_v10_g4538.t1"/>
    </source>
</evidence>
<evidence type="ECO:0000256" key="1">
    <source>
        <dbReference type="ARBA" id="ARBA00004167"/>
    </source>
</evidence>
<organism evidence="9 10">
    <name type="scientific">Globodera rostochiensis</name>
    <name type="common">Golden nematode worm</name>
    <name type="synonym">Heterodera rostochiensis</name>
    <dbReference type="NCBI Taxonomy" id="31243"/>
    <lineage>
        <taxon>Eukaryota</taxon>
        <taxon>Metazoa</taxon>
        <taxon>Ecdysozoa</taxon>
        <taxon>Nematoda</taxon>
        <taxon>Chromadorea</taxon>
        <taxon>Rhabditida</taxon>
        <taxon>Tylenchina</taxon>
        <taxon>Tylenchomorpha</taxon>
        <taxon>Tylenchoidea</taxon>
        <taxon>Heteroderidae</taxon>
        <taxon>Heteroderinae</taxon>
        <taxon>Globodera</taxon>
    </lineage>
</organism>
<dbReference type="GO" id="GO:0016757">
    <property type="term" value="F:glycosyltransferase activity"/>
    <property type="evidence" value="ECO:0007669"/>
    <property type="project" value="UniProtKB-UniRule"/>
</dbReference>
<keyword evidence="6" id="KW-1133">Transmembrane helix</keyword>
<evidence type="ECO:0000256" key="5">
    <source>
        <dbReference type="ARBA" id="ARBA00022692"/>
    </source>
</evidence>
<name>A0A914HTJ5_GLORO</name>
<evidence type="ECO:0000256" key="7">
    <source>
        <dbReference type="ARBA" id="ARBA00023136"/>
    </source>
</evidence>
<evidence type="ECO:0000256" key="2">
    <source>
        <dbReference type="ARBA" id="ARBA00007647"/>
    </source>
</evidence>
<proteinExistence type="inferred from homology"/>
<dbReference type="InterPro" id="IPR052012">
    <property type="entry name" value="GTase_92"/>
</dbReference>
<keyword evidence="3 8" id="KW-0328">Glycosyltransferase</keyword>
<evidence type="ECO:0000256" key="8">
    <source>
        <dbReference type="RuleBase" id="RU366017"/>
    </source>
</evidence>
<dbReference type="EC" id="2.4.1.-" evidence="8"/>
<dbReference type="PANTHER" id="PTHR21645:SF2">
    <property type="entry name" value="GLYCOSYLTRANSFERASE FAMILY 92 PROTEIN F59C6.8"/>
    <property type="match status" value="1"/>
</dbReference>
<dbReference type="AlphaFoldDB" id="A0A914HTJ5"/>
<evidence type="ECO:0000256" key="4">
    <source>
        <dbReference type="ARBA" id="ARBA00022679"/>
    </source>
</evidence>
<reference evidence="10" key="1">
    <citation type="submission" date="2022-11" db="UniProtKB">
        <authorList>
            <consortium name="WormBaseParasite"/>
        </authorList>
    </citation>
    <scope>IDENTIFICATION</scope>
</reference>
<keyword evidence="4 8" id="KW-0808">Transferase</keyword>
<dbReference type="PANTHER" id="PTHR21645">
    <property type="entry name" value="GLYCOSYLTRANSFERASE FAMILY 92 PROTEIN"/>
    <property type="match status" value="1"/>
</dbReference>
<accession>A0A914HTJ5</accession>
<dbReference type="WBParaSite" id="Gr19_v10_g4538.t1">
    <property type="protein sequence ID" value="Gr19_v10_g4538.t1"/>
    <property type="gene ID" value="Gr19_v10_g4538"/>
</dbReference>
<dbReference type="Proteomes" id="UP000887572">
    <property type="component" value="Unplaced"/>
</dbReference>
<dbReference type="Pfam" id="PF01697">
    <property type="entry name" value="Glyco_transf_92"/>
    <property type="match status" value="1"/>
</dbReference>
<comment type="subcellular location">
    <subcellularLocation>
        <location evidence="1">Membrane</location>
        <topology evidence="1">Single-pass membrane protein</topology>
    </subcellularLocation>
</comment>
<sequence length="544" mass="62682">MRFLHTVNVLDPLPRKPLDFLLASAVVFFNLVFIREIEKSVANANKPTGWHNGRHHGNHEDLPITRDVIIYATFLYKNSTSFGTTGHDTFVMLMLAYRTDNFPFMRCARENIETEPVTAQLQSYDYTALCNQAIFIAICNFPTDLANDRRQNEGAMIDLGPQVLVNEQLRQTYADEPIFHELVVRKADQTPRNLLICVSRIFAFEKWQLLLTAMEVYKALGVDLVVMHIVSALSAVIKLINAYEAEGRLAVRKGFKLPILRAMNFDPELQIEYSGQLAMAHECFYEFRESAKFIALLDLDDLLVTIKFASLTDALNAASIKHSMAPYFYVNKLESGILLTRRQKNESTKASARNFMHKFRELILSKQMYNSEKLVLRPARIDAFWVHFTRDYKGKHKPVQLSNDYMTILHLSKDIKASAAEGYNEKFLTKIMNWPAAVNESDFLKKATTKKIIDQMPKKHYYFDAIRHCSRFINNYPNAPVQIPSPCLSYKLCNLPKVKVDCSVAKSKYYTKTIMPTNIYRVHVLRKSYFVKRKGGCFGRKLKF</sequence>
<keyword evidence="7" id="KW-0472">Membrane</keyword>
<evidence type="ECO:0000256" key="6">
    <source>
        <dbReference type="ARBA" id="ARBA00022989"/>
    </source>
</evidence>
<dbReference type="GO" id="GO:0016020">
    <property type="term" value="C:membrane"/>
    <property type="evidence" value="ECO:0007669"/>
    <property type="project" value="UniProtKB-SubCell"/>
</dbReference>
<keyword evidence="9" id="KW-1185">Reference proteome</keyword>
<keyword evidence="5" id="KW-0812">Transmembrane</keyword>
<comment type="similarity">
    <text evidence="2 8">Belongs to the glycosyltransferase 92 family.</text>
</comment>
<dbReference type="InterPro" id="IPR008166">
    <property type="entry name" value="Glyco_transf_92"/>
</dbReference>
<evidence type="ECO:0000256" key="3">
    <source>
        <dbReference type="ARBA" id="ARBA00022676"/>
    </source>
</evidence>
<protein>
    <recommendedName>
        <fullName evidence="8">Glycosyltransferase family 92 protein</fullName>
        <ecNumber evidence="8">2.4.1.-</ecNumber>
    </recommendedName>
</protein>
<evidence type="ECO:0000313" key="9">
    <source>
        <dbReference type="Proteomes" id="UP000887572"/>
    </source>
</evidence>